<evidence type="ECO:0000256" key="5">
    <source>
        <dbReference type="ARBA" id="ARBA00022827"/>
    </source>
</evidence>
<comment type="caution">
    <text evidence="10">The sequence shown here is derived from an EMBL/GenBank/DDBJ whole genome shotgun (WGS) entry which is preliminary data.</text>
</comment>
<evidence type="ECO:0000256" key="4">
    <source>
        <dbReference type="ARBA" id="ARBA00022630"/>
    </source>
</evidence>
<evidence type="ECO:0000256" key="3">
    <source>
        <dbReference type="ARBA" id="ARBA00006743"/>
    </source>
</evidence>
<keyword evidence="6 9" id="KW-0560">Oxidoreductase</keyword>
<sequence length="288" mass="30926">MTFKADGSKTALAQVLKDYSAEVTAPDRKSLDAAADLMDPGSRVYIASLPTDTADRLVSAAKHLTDAGLVPVPHIVARNIESLEALENLLKRLSSEAGVDRALVLGGDRDKPAGSLDCSLQIINSGLLEKYGITKIALGTYPEGHPRVADEVLDQALLDKVQAARDHGLECVLISQVCFDPEPVVRHIRRLRAMGIKERIRVGVAGPAKRTTLLKYAVICGVGASMRALKERQQLAKNLASGETPEKILTALSEAQAAEPSLNIWGIHFFTFAAFSGTINFVKDMATC</sequence>
<organism evidence="10 11">
    <name type="scientific">Kordiimonas lipolytica</name>
    <dbReference type="NCBI Taxonomy" id="1662421"/>
    <lineage>
        <taxon>Bacteria</taxon>
        <taxon>Pseudomonadati</taxon>
        <taxon>Pseudomonadota</taxon>
        <taxon>Alphaproteobacteria</taxon>
        <taxon>Kordiimonadales</taxon>
        <taxon>Kordiimonadaceae</taxon>
        <taxon>Kordiimonas</taxon>
    </lineage>
</organism>
<dbReference type="SUPFAM" id="SSF51730">
    <property type="entry name" value="FAD-linked oxidoreductase"/>
    <property type="match status" value="1"/>
</dbReference>
<reference evidence="11" key="1">
    <citation type="journal article" date="2019" name="Int. J. Syst. Evol. Microbiol.">
        <title>The Global Catalogue of Microorganisms (GCM) 10K type strain sequencing project: providing services to taxonomists for standard genome sequencing and annotation.</title>
        <authorList>
            <consortium name="The Broad Institute Genomics Platform"/>
            <consortium name="The Broad Institute Genome Sequencing Center for Infectious Disease"/>
            <person name="Wu L."/>
            <person name="Ma J."/>
        </authorList>
    </citation>
    <scope>NUCLEOTIDE SEQUENCE [LARGE SCALE GENOMIC DNA]</scope>
    <source>
        <strain evidence="11">CGMCC 1.15304</strain>
    </source>
</reference>
<accession>A0ABV8U7B6</accession>
<evidence type="ECO:0000256" key="8">
    <source>
        <dbReference type="ARBA" id="ARBA00048628"/>
    </source>
</evidence>
<gene>
    <name evidence="10" type="ORF">ACFO5Q_04480</name>
</gene>
<dbReference type="Pfam" id="PF02219">
    <property type="entry name" value="MTHFR"/>
    <property type="match status" value="1"/>
</dbReference>
<comment type="catalytic activity">
    <reaction evidence="8">
        <text>(6S)-5-methyl-5,6,7,8-tetrahydrofolate + NAD(+) = (6R)-5,10-methylene-5,6,7,8-tetrahydrofolate + NADH + H(+)</text>
        <dbReference type="Rhea" id="RHEA:19821"/>
        <dbReference type="ChEBI" id="CHEBI:15378"/>
        <dbReference type="ChEBI" id="CHEBI:15636"/>
        <dbReference type="ChEBI" id="CHEBI:18608"/>
        <dbReference type="ChEBI" id="CHEBI:57540"/>
        <dbReference type="ChEBI" id="CHEBI:57945"/>
        <dbReference type="EC" id="1.5.1.54"/>
    </reaction>
    <physiologicalReaction direction="right-to-left" evidence="8">
        <dbReference type="Rhea" id="RHEA:19823"/>
    </physiologicalReaction>
</comment>
<evidence type="ECO:0000313" key="10">
    <source>
        <dbReference type="EMBL" id="MFC4347092.1"/>
    </source>
</evidence>
<dbReference type="RefSeq" id="WP_068151222.1">
    <property type="nucleotide sequence ID" value="NZ_JBHSCR010000003.1"/>
</dbReference>
<keyword evidence="4 9" id="KW-0285">Flavoprotein</keyword>
<evidence type="ECO:0000256" key="7">
    <source>
        <dbReference type="ARBA" id="ARBA00034478"/>
    </source>
</evidence>
<dbReference type="Proteomes" id="UP001595776">
    <property type="component" value="Unassembled WGS sequence"/>
</dbReference>
<dbReference type="PANTHER" id="PTHR45754:SF3">
    <property type="entry name" value="METHYLENETETRAHYDROFOLATE REDUCTASE (NADPH)"/>
    <property type="match status" value="1"/>
</dbReference>
<dbReference type="InterPro" id="IPR029041">
    <property type="entry name" value="FAD-linked_oxidoreductase-like"/>
</dbReference>
<keyword evidence="11" id="KW-1185">Reference proteome</keyword>
<comment type="pathway">
    <text evidence="2 9">One-carbon metabolism; tetrahydrofolate interconversion.</text>
</comment>
<dbReference type="PANTHER" id="PTHR45754">
    <property type="entry name" value="METHYLENETETRAHYDROFOLATE REDUCTASE"/>
    <property type="match status" value="1"/>
</dbReference>
<name>A0ABV8U7B6_9PROT</name>
<dbReference type="InterPro" id="IPR003171">
    <property type="entry name" value="Mehydrof_redctse-like"/>
</dbReference>
<comment type="pathway">
    <text evidence="7">Amino-acid biosynthesis; L-methionine biosynthesis via de novo pathway.</text>
</comment>
<keyword evidence="5 9" id="KW-0274">FAD</keyword>
<dbReference type="EMBL" id="JBHSCR010000003">
    <property type="protein sequence ID" value="MFC4347092.1"/>
    <property type="molecule type" value="Genomic_DNA"/>
</dbReference>
<protein>
    <recommendedName>
        <fullName evidence="9">Methylenetetrahydrofolate reductase</fullName>
    </recommendedName>
</protein>
<dbReference type="Gene3D" id="3.20.20.220">
    <property type="match status" value="1"/>
</dbReference>
<dbReference type="GO" id="GO:0004489">
    <property type="term" value="F:methylenetetrahydrofolate reductase [NAD(P)H] activity"/>
    <property type="evidence" value="ECO:0007669"/>
    <property type="project" value="UniProtKB-EC"/>
</dbReference>
<evidence type="ECO:0000256" key="6">
    <source>
        <dbReference type="ARBA" id="ARBA00023002"/>
    </source>
</evidence>
<evidence type="ECO:0000313" key="11">
    <source>
        <dbReference type="Proteomes" id="UP001595776"/>
    </source>
</evidence>
<evidence type="ECO:0000256" key="1">
    <source>
        <dbReference type="ARBA" id="ARBA00001974"/>
    </source>
</evidence>
<comment type="cofactor">
    <cofactor evidence="1 9">
        <name>FAD</name>
        <dbReference type="ChEBI" id="CHEBI:57692"/>
    </cofactor>
</comment>
<evidence type="ECO:0000256" key="9">
    <source>
        <dbReference type="RuleBase" id="RU003862"/>
    </source>
</evidence>
<comment type="similarity">
    <text evidence="3 9">Belongs to the methylenetetrahydrofolate reductase family.</text>
</comment>
<evidence type="ECO:0000256" key="2">
    <source>
        <dbReference type="ARBA" id="ARBA00004777"/>
    </source>
</evidence>
<proteinExistence type="inferred from homology"/>